<dbReference type="PaxDb" id="3708-A0A078H4W0"/>
<proteinExistence type="predicted"/>
<evidence type="ECO:0000313" key="1">
    <source>
        <dbReference type="EMBL" id="CDY31893.1"/>
    </source>
</evidence>
<dbReference type="EMBL" id="LK032281">
    <property type="protein sequence ID" value="CDY31893.1"/>
    <property type="molecule type" value="Genomic_DNA"/>
</dbReference>
<protein>
    <submittedName>
        <fullName evidence="1">BnaC07g15430D protein</fullName>
    </submittedName>
</protein>
<sequence>MIGVSVAFMRNYAPESLIQTSFNRDVRIDVP</sequence>
<dbReference type="AlphaFoldDB" id="A0A078H4W0"/>
<evidence type="ECO:0000313" key="2">
    <source>
        <dbReference type="Proteomes" id="UP000028999"/>
    </source>
</evidence>
<accession>A0A078H4W0</accession>
<dbReference type="Gramene" id="CDY31893">
    <property type="protein sequence ID" value="CDY31893"/>
    <property type="gene ID" value="GSBRNA2T00050640001"/>
</dbReference>
<keyword evidence="2" id="KW-1185">Reference proteome</keyword>
<name>A0A078H4W0_BRANA</name>
<gene>
    <name evidence="1" type="primary">BnaC07g15430D</name>
    <name evidence="1" type="ORF">GSBRNA2T00050640001</name>
</gene>
<dbReference type="Proteomes" id="UP000028999">
    <property type="component" value="Unassembled WGS sequence"/>
</dbReference>
<reference evidence="1 2" key="1">
    <citation type="journal article" date="2014" name="Science">
        <title>Plant genetics. Early allopolyploid evolution in the post-Neolithic Brassica napus oilseed genome.</title>
        <authorList>
            <person name="Chalhoub B."/>
            <person name="Denoeud F."/>
            <person name="Liu S."/>
            <person name="Parkin I.A."/>
            <person name="Tang H."/>
            <person name="Wang X."/>
            <person name="Chiquet J."/>
            <person name="Belcram H."/>
            <person name="Tong C."/>
            <person name="Samans B."/>
            <person name="Correa M."/>
            <person name="Da Silva C."/>
            <person name="Just J."/>
            <person name="Falentin C."/>
            <person name="Koh C.S."/>
            <person name="Le Clainche I."/>
            <person name="Bernard M."/>
            <person name="Bento P."/>
            <person name="Noel B."/>
            <person name="Labadie K."/>
            <person name="Alberti A."/>
            <person name="Charles M."/>
            <person name="Arnaud D."/>
            <person name="Guo H."/>
            <person name="Daviaud C."/>
            <person name="Alamery S."/>
            <person name="Jabbari K."/>
            <person name="Zhao M."/>
            <person name="Edger P.P."/>
            <person name="Chelaifa H."/>
            <person name="Tack D."/>
            <person name="Lassalle G."/>
            <person name="Mestiri I."/>
            <person name="Schnel N."/>
            <person name="Le Paslier M.C."/>
            <person name="Fan G."/>
            <person name="Renault V."/>
            <person name="Bayer P.E."/>
            <person name="Golicz A.A."/>
            <person name="Manoli S."/>
            <person name="Lee T.H."/>
            <person name="Thi V.H."/>
            <person name="Chalabi S."/>
            <person name="Hu Q."/>
            <person name="Fan C."/>
            <person name="Tollenaere R."/>
            <person name="Lu Y."/>
            <person name="Battail C."/>
            <person name="Shen J."/>
            <person name="Sidebottom C.H."/>
            <person name="Wang X."/>
            <person name="Canaguier A."/>
            <person name="Chauveau A."/>
            <person name="Berard A."/>
            <person name="Deniot G."/>
            <person name="Guan M."/>
            <person name="Liu Z."/>
            <person name="Sun F."/>
            <person name="Lim Y.P."/>
            <person name="Lyons E."/>
            <person name="Town C.D."/>
            <person name="Bancroft I."/>
            <person name="Wang X."/>
            <person name="Meng J."/>
            <person name="Ma J."/>
            <person name="Pires J.C."/>
            <person name="King G.J."/>
            <person name="Brunel D."/>
            <person name="Delourme R."/>
            <person name="Renard M."/>
            <person name="Aury J.M."/>
            <person name="Adams K.L."/>
            <person name="Batley J."/>
            <person name="Snowdon R.J."/>
            <person name="Tost J."/>
            <person name="Edwards D."/>
            <person name="Zhou Y."/>
            <person name="Hua W."/>
            <person name="Sharpe A.G."/>
            <person name="Paterson A.H."/>
            <person name="Guan C."/>
            <person name="Wincker P."/>
        </authorList>
    </citation>
    <scope>NUCLEOTIDE SEQUENCE [LARGE SCALE GENOMIC DNA]</scope>
    <source>
        <strain evidence="2">cv. Darmor-bzh</strain>
    </source>
</reference>
<organism evidence="1 2">
    <name type="scientific">Brassica napus</name>
    <name type="common">Rape</name>
    <dbReference type="NCBI Taxonomy" id="3708"/>
    <lineage>
        <taxon>Eukaryota</taxon>
        <taxon>Viridiplantae</taxon>
        <taxon>Streptophyta</taxon>
        <taxon>Embryophyta</taxon>
        <taxon>Tracheophyta</taxon>
        <taxon>Spermatophyta</taxon>
        <taxon>Magnoliopsida</taxon>
        <taxon>eudicotyledons</taxon>
        <taxon>Gunneridae</taxon>
        <taxon>Pentapetalae</taxon>
        <taxon>rosids</taxon>
        <taxon>malvids</taxon>
        <taxon>Brassicales</taxon>
        <taxon>Brassicaceae</taxon>
        <taxon>Brassiceae</taxon>
        <taxon>Brassica</taxon>
    </lineage>
</organism>